<dbReference type="AlphaFoldDB" id="D5V3T2"/>
<dbReference type="OrthoDB" id="8548541at2"/>
<reference evidence="1 2" key="1">
    <citation type="journal article" date="2010" name="Stand. Genomic Sci.">
        <title>Complete genome sequence of Arcobacter nitrofigilis type strain (CI).</title>
        <authorList>
            <person name="Pati A."/>
            <person name="Gronow S."/>
            <person name="Lapidus A."/>
            <person name="Copeland A."/>
            <person name="Glavina Del Rio T."/>
            <person name="Nolan M."/>
            <person name="Lucas S."/>
            <person name="Tice H."/>
            <person name="Cheng J.F."/>
            <person name="Han C."/>
            <person name="Chertkov O."/>
            <person name="Bruce D."/>
            <person name="Tapia R."/>
            <person name="Goodwin L."/>
            <person name="Pitluck S."/>
            <person name="Liolios K."/>
            <person name="Ivanova N."/>
            <person name="Mavromatis K."/>
            <person name="Chen A."/>
            <person name="Palaniappan K."/>
            <person name="Land M."/>
            <person name="Hauser L."/>
            <person name="Chang Y.J."/>
            <person name="Jeffries C.D."/>
            <person name="Detter J.C."/>
            <person name="Rohde M."/>
            <person name="Goker M."/>
            <person name="Bristow J."/>
            <person name="Eisen J.A."/>
            <person name="Markowitz V."/>
            <person name="Hugenholtz P."/>
            <person name="Klenk H.P."/>
            <person name="Kyrpides N.C."/>
        </authorList>
    </citation>
    <scope>NUCLEOTIDE SEQUENCE [LARGE SCALE GENOMIC DNA]</scope>
    <source>
        <strain evidence="2">ATCC 33309 / DSM 7299 / CCUG 15893 / LMG 7604 / NCTC 12251 / CI</strain>
    </source>
</reference>
<evidence type="ECO:0000313" key="2">
    <source>
        <dbReference type="Proteomes" id="UP000000939"/>
    </source>
</evidence>
<accession>D5V3T2</accession>
<dbReference type="EMBL" id="CP001999">
    <property type="protein sequence ID" value="ADG92760.1"/>
    <property type="molecule type" value="Genomic_DNA"/>
</dbReference>
<dbReference type="HOGENOM" id="CLU_073012_0_0_7"/>
<organism evidence="1 2">
    <name type="scientific">Arcobacter nitrofigilis (strain ATCC 33309 / DSM 7299 / CCUG 15893 / LMG 7604 / NCTC 12251 / CI)</name>
    <name type="common">Campylobacter nitrofigilis</name>
    <dbReference type="NCBI Taxonomy" id="572480"/>
    <lineage>
        <taxon>Bacteria</taxon>
        <taxon>Pseudomonadati</taxon>
        <taxon>Campylobacterota</taxon>
        <taxon>Epsilonproteobacteria</taxon>
        <taxon>Campylobacterales</taxon>
        <taxon>Arcobacteraceae</taxon>
        <taxon>Arcobacter</taxon>
    </lineage>
</organism>
<dbReference type="RefSeq" id="WP_013134905.1">
    <property type="nucleotide sequence ID" value="NC_014166.1"/>
</dbReference>
<dbReference type="STRING" id="572480.Arnit_1099"/>
<dbReference type="Proteomes" id="UP000000939">
    <property type="component" value="Chromosome"/>
</dbReference>
<evidence type="ECO:0008006" key="3">
    <source>
        <dbReference type="Google" id="ProtNLM"/>
    </source>
</evidence>
<protein>
    <recommendedName>
        <fullName evidence="3">DUF2971 domain-containing protein</fullName>
    </recommendedName>
</protein>
<sequence length="252" mass="29622">MPVITDFDKQPEDKDCKLWRYMDFSKFMSLITTSQLYFSRSDKFPDIYEGHLSSKLLLEMFTINNEKNTKNIIKNEGIEATRYFCNHIKEFTFINCWHKNEYESDAMWKLYSKVPEAIAIETTYTKLINSILVNPSTNIFISEVSYLDYNTEKNSFSSVMSPFTSKGMSYKHEEEVRLVLQTMYMKKKGETILESHGTLGKYINVDLNSLIEKIHLSPSSPLWFKKLINDILIKYELKKSVCESRLNDMSVY</sequence>
<keyword evidence="2" id="KW-1185">Reference proteome</keyword>
<gene>
    <name evidence="1" type="ordered locus">Arnit_1099</name>
</gene>
<dbReference type="eggNOG" id="ENOG5032S82">
    <property type="taxonomic scope" value="Bacteria"/>
</dbReference>
<evidence type="ECO:0000313" key="1">
    <source>
        <dbReference type="EMBL" id="ADG92760.1"/>
    </source>
</evidence>
<name>D5V3T2_ARCNC</name>
<proteinExistence type="predicted"/>
<dbReference type="KEGG" id="ant:Arnit_1099"/>